<dbReference type="EMBL" id="JAAGMD010000412">
    <property type="protein sequence ID" value="NEA87181.1"/>
    <property type="molecule type" value="Genomic_DNA"/>
</dbReference>
<comment type="caution">
    <text evidence="1">The sequence shown here is derived from an EMBL/GenBank/DDBJ whole genome shotgun (WGS) entry which is preliminary data.</text>
</comment>
<gene>
    <name evidence="1" type="ORF">G3I53_14285</name>
</gene>
<sequence length="54" mass="5435">MAAARRMAAAGVVGDPVCTMASAGRPDPALVPRAGRIGIGSHDGYWCLIVKPGS</sequence>
<protein>
    <submittedName>
        <fullName evidence="1">Uncharacterized protein</fullName>
    </submittedName>
</protein>
<evidence type="ECO:0000313" key="1">
    <source>
        <dbReference type="EMBL" id="NEA87181.1"/>
    </source>
</evidence>
<dbReference type="AlphaFoldDB" id="A0A6G3QUZ1"/>
<dbReference type="RefSeq" id="WP_164438415.1">
    <property type="nucleotide sequence ID" value="NZ_JAAGMD010000412.1"/>
</dbReference>
<proteinExistence type="predicted"/>
<reference evidence="1" key="1">
    <citation type="submission" date="2020-01" db="EMBL/GenBank/DDBJ databases">
        <title>Insect and environment-associated Actinomycetes.</title>
        <authorList>
            <person name="Currrie C."/>
            <person name="Chevrette M."/>
            <person name="Carlson C."/>
            <person name="Stubbendieck R."/>
            <person name="Wendt-Pienkowski E."/>
        </authorList>
    </citation>
    <scope>NUCLEOTIDE SEQUENCE</scope>
    <source>
        <strain evidence="1">SID14436</strain>
    </source>
</reference>
<name>A0A6G3QUZ1_9ACTN</name>
<organism evidence="1">
    <name type="scientific">Streptomyces sp. SID14436</name>
    <dbReference type="NCBI Taxonomy" id="2706070"/>
    <lineage>
        <taxon>Bacteria</taxon>
        <taxon>Bacillati</taxon>
        <taxon>Actinomycetota</taxon>
        <taxon>Actinomycetes</taxon>
        <taxon>Kitasatosporales</taxon>
        <taxon>Streptomycetaceae</taxon>
        <taxon>Streptomyces</taxon>
    </lineage>
</organism>
<accession>A0A6G3QUZ1</accession>